<keyword evidence="4 7" id="KW-1133">Transmembrane helix</keyword>
<feature type="signal peptide" evidence="8">
    <location>
        <begin position="1"/>
        <end position="20"/>
    </location>
</feature>
<evidence type="ECO:0000256" key="7">
    <source>
        <dbReference type="SAM" id="Phobius"/>
    </source>
</evidence>
<proteinExistence type="inferred from homology"/>
<protein>
    <submittedName>
        <fullName evidence="9">Uncharacterized protein</fullName>
    </submittedName>
</protein>
<dbReference type="Pfam" id="PF06749">
    <property type="entry name" value="DUF1218"/>
    <property type="match status" value="1"/>
</dbReference>
<evidence type="ECO:0000256" key="6">
    <source>
        <dbReference type="ARBA" id="ARBA00029467"/>
    </source>
</evidence>
<feature type="transmembrane region" description="Helical" evidence="7">
    <location>
        <begin position="150"/>
        <end position="174"/>
    </location>
</feature>
<evidence type="ECO:0000256" key="3">
    <source>
        <dbReference type="ARBA" id="ARBA00022729"/>
    </source>
</evidence>
<comment type="similarity">
    <text evidence="6">Belongs to the DESIGUAL family.</text>
</comment>
<keyword evidence="3 8" id="KW-0732">Signal</keyword>
<accession>A0A8I7B1F2</accession>
<evidence type="ECO:0000256" key="4">
    <source>
        <dbReference type="ARBA" id="ARBA00022989"/>
    </source>
</evidence>
<evidence type="ECO:0000256" key="8">
    <source>
        <dbReference type="SAM" id="SignalP"/>
    </source>
</evidence>
<feature type="chain" id="PRO_5035257409" evidence="8">
    <location>
        <begin position="21"/>
        <end position="215"/>
    </location>
</feature>
<dbReference type="Gramene" id="HORVU.MOREX.r2.1HG0061300.1">
    <property type="protein sequence ID" value="HORVU.MOREX.r2.1HG0061300.1"/>
    <property type="gene ID" value="HORVU.MOREX.r2.1HG0061300"/>
</dbReference>
<dbReference type="PANTHER" id="PTHR31769">
    <property type="entry name" value="OS07G0462200 PROTEIN-RELATED"/>
    <property type="match status" value="1"/>
</dbReference>
<evidence type="ECO:0000256" key="1">
    <source>
        <dbReference type="ARBA" id="ARBA00004127"/>
    </source>
</evidence>
<dbReference type="AlphaFoldDB" id="A0A8I7B1F2"/>
<dbReference type="InterPro" id="IPR009606">
    <property type="entry name" value="DEAL/Modifying_wall_lignin1/2"/>
</dbReference>
<feature type="transmembrane region" description="Helical" evidence="7">
    <location>
        <begin position="96"/>
        <end position="119"/>
    </location>
</feature>
<keyword evidence="10" id="KW-1185">Reference proteome</keyword>
<comment type="subcellular location">
    <subcellularLocation>
        <location evidence="1">Endomembrane system</location>
        <topology evidence="1">Multi-pass membrane protein</topology>
    </subcellularLocation>
</comment>
<dbReference type="InterPro" id="IPR052222">
    <property type="entry name" value="DESIGUAL"/>
</dbReference>
<dbReference type="Proteomes" id="UP000011116">
    <property type="component" value="Chromosome 1H"/>
</dbReference>
<dbReference type="EnsemblPlants" id="HORVU.MOREX.r3.1HG0075690.1">
    <property type="protein sequence ID" value="HORVU.MOREX.r3.1HG0075690.1"/>
    <property type="gene ID" value="HORVU.MOREX.r3.1HG0075690"/>
</dbReference>
<evidence type="ECO:0000313" key="9">
    <source>
        <dbReference type="EnsemblPlants" id="HORVU.MOREX.r3.1HG0075690.1"/>
    </source>
</evidence>
<reference evidence="9" key="2">
    <citation type="submission" date="2020-10" db="EMBL/GenBank/DDBJ databases">
        <authorList>
            <person name="Scholz U."/>
            <person name="Mascher M."/>
            <person name="Fiebig A."/>
        </authorList>
    </citation>
    <scope>NUCLEOTIDE SEQUENCE [LARGE SCALE GENOMIC DNA]</scope>
    <source>
        <strain evidence="9">cv. Morex</strain>
    </source>
</reference>
<reference evidence="9" key="3">
    <citation type="submission" date="2022-01" db="UniProtKB">
        <authorList>
            <consortium name="EnsemblPlants"/>
        </authorList>
    </citation>
    <scope>IDENTIFICATION</scope>
    <source>
        <strain evidence="9">subsp. vulgare</strain>
    </source>
</reference>
<keyword evidence="5 7" id="KW-0472">Membrane</keyword>
<reference evidence="10" key="1">
    <citation type="journal article" date="2012" name="Nature">
        <title>A physical, genetic and functional sequence assembly of the barley genome.</title>
        <authorList>
            <consortium name="The International Barley Genome Sequencing Consortium"/>
            <person name="Mayer K.F."/>
            <person name="Waugh R."/>
            <person name="Brown J.W."/>
            <person name="Schulman A."/>
            <person name="Langridge P."/>
            <person name="Platzer M."/>
            <person name="Fincher G.B."/>
            <person name="Muehlbauer G.J."/>
            <person name="Sato K."/>
            <person name="Close T.J."/>
            <person name="Wise R.P."/>
            <person name="Stein N."/>
        </authorList>
    </citation>
    <scope>NUCLEOTIDE SEQUENCE [LARGE SCALE GENOMIC DNA]</scope>
    <source>
        <strain evidence="10">cv. Morex</strain>
    </source>
</reference>
<sequence>MKTGVIVLSVVVALFGVASAVLGFIAEGTKLAPGDIKISRNECVYPDNPAYALGLVAALLLLVAQITASAVGGCCGCCKPRGAGFSGSKRSRSKRIIGVGVVLCLGSWIVALIAEWFFLRGAFWNAPMARGTAQGRGCYYLKDGVFRMGAIVSIVATVLAIISYIMLCAAAGGASTTTTTLGMGAVAGPSSAGNTKPDGIAVGQPAASQQHAQAV</sequence>
<evidence type="ECO:0000256" key="2">
    <source>
        <dbReference type="ARBA" id="ARBA00022692"/>
    </source>
</evidence>
<name>A0A8I7B1F2_HORVV</name>
<dbReference type="Gramene" id="HORVU.MOREX.r3.1HG0075690.1">
    <property type="protein sequence ID" value="HORVU.MOREX.r3.1HG0075690.1"/>
    <property type="gene ID" value="HORVU.MOREX.r3.1HG0075690"/>
</dbReference>
<dbReference type="GO" id="GO:0012505">
    <property type="term" value="C:endomembrane system"/>
    <property type="evidence" value="ECO:0007669"/>
    <property type="project" value="UniProtKB-SubCell"/>
</dbReference>
<evidence type="ECO:0000256" key="5">
    <source>
        <dbReference type="ARBA" id="ARBA00023136"/>
    </source>
</evidence>
<organism evidence="9 10">
    <name type="scientific">Hordeum vulgare subsp. vulgare</name>
    <name type="common">Domesticated barley</name>
    <dbReference type="NCBI Taxonomy" id="112509"/>
    <lineage>
        <taxon>Eukaryota</taxon>
        <taxon>Viridiplantae</taxon>
        <taxon>Streptophyta</taxon>
        <taxon>Embryophyta</taxon>
        <taxon>Tracheophyta</taxon>
        <taxon>Spermatophyta</taxon>
        <taxon>Magnoliopsida</taxon>
        <taxon>Liliopsida</taxon>
        <taxon>Poales</taxon>
        <taxon>Poaceae</taxon>
        <taxon>BOP clade</taxon>
        <taxon>Pooideae</taxon>
        <taxon>Triticodae</taxon>
        <taxon>Triticeae</taxon>
        <taxon>Hordeinae</taxon>
        <taxon>Hordeum</taxon>
    </lineage>
</organism>
<evidence type="ECO:0000313" key="10">
    <source>
        <dbReference type="Proteomes" id="UP000011116"/>
    </source>
</evidence>
<keyword evidence="2 7" id="KW-0812">Transmembrane</keyword>
<feature type="transmembrane region" description="Helical" evidence="7">
    <location>
        <begin position="50"/>
        <end position="75"/>
    </location>
</feature>